<evidence type="ECO:0000256" key="1">
    <source>
        <dbReference type="SAM" id="SignalP"/>
    </source>
</evidence>
<organism evidence="2 3">
    <name type="scientific">Anaerovirgula multivorans</name>
    <dbReference type="NCBI Taxonomy" id="312168"/>
    <lineage>
        <taxon>Bacteria</taxon>
        <taxon>Bacillati</taxon>
        <taxon>Bacillota</taxon>
        <taxon>Clostridia</taxon>
        <taxon>Peptostreptococcales</taxon>
        <taxon>Natronincolaceae</taxon>
        <taxon>Anaerovirgula</taxon>
    </lineage>
</organism>
<feature type="chain" id="PRO_5012805654" description="Peptidoglycan binding domain-containing protein" evidence="1">
    <location>
        <begin position="24"/>
        <end position="215"/>
    </location>
</feature>
<dbReference type="Proteomes" id="UP000198304">
    <property type="component" value="Unassembled WGS sequence"/>
</dbReference>
<accession>A0A239IRR1</accession>
<evidence type="ECO:0000313" key="2">
    <source>
        <dbReference type="EMBL" id="SNS95908.1"/>
    </source>
</evidence>
<evidence type="ECO:0000313" key="3">
    <source>
        <dbReference type="Proteomes" id="UP000198304"/>
    </source>
</evidence>
<proteinExistence type="predicted"/>
<dbReference type="AlphaFoldDB" id="A0A239IRR1"/>
<dbReference type="OrthoDB" id="2086163at2"/>
<sequence length="215" mass="24620">MKKIISLCLIFILLLVSTFTSSANSLQILEVDNISSETIITEDNIYNVLDYLDIAQNDFVKSDEPMTDYKITTVGELQEAIEEFKQKSTIVVEDNVNNIKTKFNDEEDFNVMRNPVATVYFDAERLYCTVRHLAYGEYSGTSWVRATGGDIRIVSDEFGYTSSISVDKCITSLQGSYLKLEYEYTIESYLVIQWGLLKVGEQDFEGYRNFRVSDI</sequence>
<name>A0A239IRR1_9FIRM</name>
<dbReference type="RefSeq" id="WP_089284701.1">
    <property type="nucleotide sequence ID" value="NZ_FZOJ01000030.1"/>
</dbReference>
<feature type="signal peptide" evidence="1">
    <location>
        <begin position="1"/>
        <end position="23"/>
    </location>
</feature>
<dbReference type="EMBL" id="FZOJ01000030">
    <property type="protein sequence ID" value="SNS95908.1"/>
    <property type="molecule type" value="Genomic_DNA"/>
</dbReference>
<evidence type="ECO:0008006" key="4">
    <source>
        <dbReference type="Google" id="ProtNLM"/>
    </source>
</evidence>
<reference evidence="2 3" key="1">
    <citation type="submission" date="2017-06" db="EMBL/GenBank/DDBJ databases">
        <authorList>
            <person name="Kim H.J."/>
            <person name="Triplett B.A."/>
        </authorList>
    </citation>
    <scope>NUCLEOTIDE SEQUENCE [LARGE SCALE GENOMIC DNA]</scope>
    <source>
        <strain evidence="2 3">SCA</strain>
    </source>
</reference>
<keyword evidence="3" id="KW-1185">Reference proteome</keyword>
<protein>
    <recommendedName>
        <fullName evidence="4">Peptidoglycan binding domain-containing protein</fullName>
    </recommendedName>
</protein>
<gene>
    <name evidence="2" type="ORF">SAMN05446037_10302</name>
</gene>
<keyword evidence="1" id="KW-0732">Signal</keyword>